<evidence type="ECO:0000313" key="2">
    <source>
        <dbReference type="EMBL" id="QHU34646.1"/>
    </source>
</evidence>
<protein>
    <submittedName>
        <fullName evidence="2">Uncharacterized protein</fullName>
    </submittedName>
</protein>
<feature type="transmembrane region" description="Helical" evidence="1">
    <location>
        <begin position="6"/>
        <end position="27"/>
    </location>
</feature>
<keyword evidence="1" id="KW-0812">Transmembrane</keyword>
<feature type="transmembrane region" description="Helical" evidence="1">
    <location>
        <begin position="102"/>
        <end position="123"/>
    </location>
</feature>
<organism evidence="2">
    <name type="scientific">viral metagenome</name>
    <dbReference type="NCBI Taxonomy" id="1070528"/>
    <lineage>
        <taxon>unclassified sequences</taxon>
        <taxon>metagenomes</taxon>
        <taxon>organismal metagenomes</taxon>
    </lineage>
</organism>
<dbReference type="EMBL" id="MN740576">
    <property type="protein sequence ID" value="QHU34646.1"/>
    <property type="molecule type" value="Genomic_DNA"/>
</dbReference>
<feature type="transmembrane region" description="Helical" evidence="1">
    <location>
        <begin position="129"/>
        <end position="149"/>
    </location>
</feature>
<evidence type="ECO:0000256" key="1">
    <source>
        <dbReference type="SAM" id="Phobius"/>
    </source>
</evidence>
<name>A0A6C0LUX6_9ZZZZ</name>
<sequence>MKSLLTSPIISICAGYGYMGVVAIALYSMGLYGKSSFFTWGTPVTFMNVTIENNTTYYSLLLLFFGHQLFNNWINDVTYPWIINSVQDPKSNMSFYTDRTSILIINMFALYSEIDMILVISGAVSQVSFFLMIILANIISSTFINSQYLKEKAFRKPDRFDWRFISGELVDEV</sequence>
<keyword evidence="1" id="KW-0472">Membrane</keyword>
<keyword evidence="1" id="KW-1133">Transmembrane helix</keyword>
<accession>A0A6C0LUX6</accession>
<dbReference type="AlphaFoldDB" id="A0A6C0LUX6"/>
<reference evidence="2" key="1">
    <citation type="journal article" date="2020" name="Nature">
        <title>Giant virus diversity and host interactions through global metagenomics.</title>
        <authorList>
            <person name="Schulz F."/>
            <person name="Roux S."/>
            <person name="Paez-Espino D."/>
            <person name="Jungbluth S."/>
            <person name="Walsh D.A."/>
            <person name="Denef V.J."/>
            <person name="McMahon K.D."/>
            <person name="Konstantinidis K.T."/>
            <person name="Eloe-Fadrosh E.A."/>
            <person name="Kyrpides N.C."/>
            <person name="Woyke T."/>
        </authorList>
    </citation>
    <scope>NUCLEOTIDE SEQUENCE</scope>
    <source>
        <strain evidence="2">GVMAG-S-1016713-169</strain>
    </source>
</reference>
<proteinExistence type="predicted"/>